<keyword evidence="6" id="KW-1185">Reference proteome</keyword>
<protein>
    <submittedName>
        <fullName evidence="5">HlyD family efflux transporter periplasmic adaptor subunit</fullName>
    </submittedName>
</protein>
<organism evidence="5 6">
    <name type="scientific">Rariglobus hedericola</name>
    <dbReference type="NCBI Taxonomy" id="2597822"/>
    <lineage>
        <taxon>Bacteria</taxon>
        <taxon>Pseudomonadati</taxon>
        <taxon>Verrucomicrobiota</taxon>
        <taxon>Opitutia</taxon>
        <taxon>Opitutales</taxon>
        <taxon>Opitutaceae</taxon>
        <taxon>Rariglobus</taxon>
    </lineage>
</organism>
<dbReference type="Pfam" id="PF25954">
    <property type="entry name" value="Beta-barrel_RND_2"/>
    <property type="match status" value="1"/>
</dbReference>
<dbReference type="SUPFAM" id="SSF55781">
    <property type="entry name" value="GAF domain-like"/>
    <property type="match status" value="1"/>
</dbReference>
<dbReference type="InterPro" id="IPR029016">
    <property type="entry name" value="GAF-like_dom_sf"/>
</dbReference>
<feature type="domain" description="CusB-like beta-barrel" evidence="4">
    <location>
        <begin position="510"/>
        <end position="586"/>
    </location>
</feature>
<name>A0A556QIU7_9BACT</name>
<dbReference type="OrthoDB" id="9806939at2"/>
<dbReference type="PANTHER" id="PTHR32347">
    <property type="entry name" value="EFFLUX SYSTEM COMPONENT YKNX-RELATED"/>
    <property type="match status" value="1"/>
</dbReference>
<dbReference type="InterPro" id="IPR003018">
    <property type="entry name" value="GAF"/>
</dbReference>
<dbReference type="Gene3D" id="2.40.50.100">
    <property type="match status" value="1"/>
</dbReference>
<dbReference type="InterPro" id="IPR058792">
    <property type="entry name" value="Beta-barrel_RND_2"/>
</dbReference>
<evidence type="ECO:0000313" key="5">
    <source>
        <dbReference type="EMBL" id="TSJ76552.1"/>
    </source>
</evidence>
<evidence type="ECO:0000259" key="4">
    <source>
        <dbReference type="Pfam" id="PF25954"/>
    </source>
</evidence>
<dbReference type="PANTHER" id="PTHR32347:SF23">
    <property type="entry name" value="BLL5650 PROTEIN"/>
    <property type="match status" value="1"/>
</dbReference>
<dbReference type="Gene3D" id="2.40.30.170">
    <property type="match status" value="1"/>
</dbReference>
<gene>
    <name evidence="5" type="ORF">FPL22_10495</name>
</gene>
<proteinExistence type="predicted"/>
<feature type="domain" description="GAF" evidence="3">
    <location>
        <begin position="183"/>
        <end position="313"/>
    </location>
</feature>
<dbReference type="InterPro" id="IPR050465">
    <property type="entry name" value="UPF0194_transport"/>
</dbReference>
<dbReference type="Gene3D" id="3.30.450.40">
    <property type="match status" value="1"/>
</dbReference>
<evidence type="ECO:0000313" key="6">
    <source>
        <dbReference type="Proteomes" id="UP000315648"/>
    </source>
</evidence>
<dbReference type="SUPFAM" id="SSF111369">
    <property type="entry name" value="HlyD-like secretion proteins"/>
    <property type="match status" value="1"/>
</dbReference>
<dbReference type="RefSeq" id="WP_144230309.1">
    <property type="nucleotide sequence ID" value="NZ_CBCRVV010000004.1"/>
</dbReference>
<dbReference type="Proteomes" id="UP000315648">
    <property type="component" value="Unassembled WGS sequence"/>
</dbReference>
<keyword evidence="2" id="KW-0175">Coiled coil</keyword>
<evidence type="ECO:0000256" key="2">
    <source>
        <dbReference type="ARBA" id="ARBA00023054"/>
    </source>
</evidence>
<evidence type="ECO:0000256" key="1">
    <source>
        <dbReference type="ARBA" id="ARBA00004196"/>
    </source>
</evidence>
<reference evidence="5 6" key="1">
    <citation type="submission" date="2019-07" db="EMBL/GenBank/DDBJ databases">
        <title>Description of 53C-WASEF.</title>
        <authorList>
            <person name="Pitt A."/>
            <person name="Hahn M.W."/>
        </authorList>
    </citation>
    <scope>NUCLEOTIDE SEQUENCE [LARGE SCALE GENOMIC DNA]</scope>
    <source>
        <strain evidence="5 6">53C-WASEF</strain>
    </source>
</reference>
<dbReference type="EMBL" id="VMBG01000002">
    <property type="protein sequence ID" value="TSJ76552.1"/>
    <property type="molecule type" value="Genomic_DNA"/>
</dbReference>
<dbReference type="Pfam" id="PF01590">
    <property type="entry name" value="GAF"/>
    <property type="match status" value="1"/>
</dbReference>
<comment type="subcellular location">
    <subcellularLocation>
        <location evidence="1">Cell envelope</location>
    </subcellularLocation>
</comment>
<evidence type="ECO:0000259" key="3">
    <source>
        <dbReference type="Pfam" id="PF01590"/>
    </source>
</evidence>
<sequence length="608" mass="67115">MSNPTVVSSSEAVRSLEACRIFAGPVKEFWPKFAQTCASLVNPSVTAVLVNVNGDWKQAAAFPPGREFPVALRGAQFAELMVRVIAEGSILIPGGGPMVPALVLIALQTGDPKESVVLVQALPGVAADHVSAALAVLKLAADTPLLYQRQRQLERARRELINYSQALEILAATNVPTRFLAVAMTLVNELASRYRCVRVSLSWRDGPYLRVIAISGTDKFEKRMLAVQKLEAAMEEARDQDEEIAWPALPDTDVISRDHRAYSEQEKTGSLLTVPVRVTGEVRGVLALEREEIFTEHDALSLRVVADQVARRLDDLHRHDRWFGARWAAAARVELAGFLGPKRTWLKAGVILGALLLAFSVFVPLPYRVNASFIVRADALMHLPAAFEGFIGDVNVRPGDLVKKGDLLVQLDSSDLRVELAAAIAERQRYASESEKAEAERKLSDLRAARALQAQSQARVDLILYRMDRAGLVAPFDGVVVEGDLRERIGAPVRSGDVLIKISQLKGLYVEMKVLERDVDLIADSTRAEVAFNTRPEDTFGVKINRIEPSAVVDTEGNIFVVRGSLENGAEWLRPGMSGVAKIETQKRTLFWICTHRLADFLRLKLWW</sequence>
<accession>A0A556QIU7</accession>
<dbReference type="GO" id="GO:0030313">
    <property type="term" value="C:cell envelope"/>
    <property type="evidence" value="ECO:0007669"/>
    <property type="project" value="UniProtKB-SubCell"/>
</dbReference>
<dbReference type="AlphaFoldDB" id="A0A556QIU7"/>
<comment type="caution">
    <text evidence="5">The sequence shown here is derived from an EMBL/GenBank/DDBJ whole genome shotgun (WGS) entry which is preliminary data.</text>
</comment>